<name>A0A380U4U8_9PAST</name>
<reference evidence="1 2" key="1">
    <citation type="submission" date="2018-06" db="EMBL/GenBank/DDBJ databases">
        <authorList>
            <consortium name="Pathogen Informatics"/>
            <person name="Doyle S."/>
        </authorList>
    </citation>
    <scope>NUCLEOTIDE SEQUENCE [LARGE SCALE GENOMIC DNA]</scope>
    <source>
        <strain evidence="1 2">NCTC10801</strain>
    </source>
</reference>
<evidence type="ECO:0000313" key="2">
    <source>
        <dbReference type="Proteomes" id="UP000254649"/>
    </source>
</evidence>
<accession>A0A380U4U8</accession>
<dbReference type="AlphaFoldDB" id="A0A380U4U8"/>
<dbReference type="OrthoDB" id="5679304at2"/>
<evidence type="ECO:0000313" key="1">
    <source>
        <dbReference type="EMBL" id="SUT96205.1"/>
    </source>
</evidence>
<organism evidence="1 2">
    <name type="scientific">[Actinobacillus] rossii</name>
    <dbReference type="NCBI Taxonomy" id="123820"/>
    <lineage>
        <taxon>Bacteria</taxon>
        <taxon>Pseudomonadati</taxon>
        <taxon>Pseudomonadota</taxon>
        <taxon>Gammaproteobacteria</taxon>
        <taxon>Pasteurellales</taxon>
        <taxon>Pasteurellaceae</taxon>
    </lineage>
</organism>
<dbReference type="EMBL" id="UFRQ01000003">
    <property type="protein sequence ID" value="SUT96205.1"/>
    <property type="molecule type" value="Genomic_DNA"/>
</dbReference>
<gene>
    <name evidence="1" type="ORF">NCTC10801_02661</name>
</gene>
<keyword evidence="2" id="KW-1185">Reference proteome</keyword>
<protein>
    <recommendedName>
        <fullName evidence="3">Lipoprotein</fullName>
    </recommendedName>
</protein>
<dbReference type="Proteomes" id="UP000254649">
    <property type="component" value="Unassembled WGS sequence"/>
</dbReference>
<proteinExistence type="predicted"/>
<evidence type="ECO:0008006" key="3">
    <source>
        <dbReference type="Google" id="ProtNLM"/>
    </source>
</evidence>
<dbReference type="PROSITE" id="PS51257">
    <property type="entry name" value="PROKAR_LIPOPROTEIN"/>
    <property type="match status" value="1"/>
</dbReference>
<sequence length="126" mass="14263">MKLFVLISICISLIAGCVHSEFGWRPIMPYGGPYIEEYSHIAKYQYSKTINHTDTQKRWSAAVSCGATYGDSSLNSVLKDKNEPYNSNSFKVFRACMKKYGYIYLGDGNVCGLKYPKKFDKGLCNE</sequence>